<dbReference type="PANTHER" id="PTHR40254:SF1">
    <property type="entry name" value="BLR0577 PROTEIN"/>
    <property type="match status" value="1"/>
</dbReference>
<sequence>MSGDRRTAGEPVVRIVGIGAGPAAAMLLERIAANRAELAPGVRIELRLVDPHPPGGGRIWRSAQSPLLKLNSMLADVAFFTDASCRIEGPVSPGPTLAEWVREVREGAIPAPAWADAELFRELAEIGERDFPTRRLNNAYLSWAVDETLRRSGAAGVAGGAGAAGAGADSGTAGVAGSGGLSVEWVRDRAIDVEPGCSESGAPHRVRLASGAELTADLVVHALGHSGTLPSDESIRLGAFADRHGLGYIAPAFTADVDLDGVPAGAEVIVRGMGLAATDLVVLLTEGRGGRFARDADGSLGYRPSGREPILHLGSRRGVPYRSKITTALAGDPVRLEYLGTEFHAALAERAGGVDHPEGLDFERDVWPLVVAELTTGYYRELSTGHPGRVTLDWVEFAPRLRAALDTRDPGVLAALAAAHVPDPEDRFDLAVLDRPLAQAPDPEGDAGASGFAASGGFAAEAVQDRVRAHIAQDLRHRTSPEHSATLALFLTALHVYLSLAEIPGERWNARSRVELLPGRWHAFFSYLASGPPGHRLEELLALADAGIVRFLGADVELVADEDAGMFRASGSAAVAGGTARSGVSARVLIDAWLPEARASRSDDPLLRRLVERGVMRELAVVERGERFTTGRVEASPEGRLPGAPRQYAVGPFVAGLTGGAFTRPGFDSLPFRVHDRCARAVLADAVAAVAREPIPVGAEAPTGR</sequence>
<evidence type="ECO:0000313" key="2">
    <source>
        <dbReference type="EMBL" id="GAA1779607.1"/>
    </source>
</evidence>
<proteinExistence type="predicted"/>
<evidence type="ECO:0000259" key="1">
    <source>
        <dbReference type="Pfam" id="PF13454"/>
    </source>
</evidence>
<feature type="domain" description="FAD-dependent urate hydroxylase HpyO/Asp monooxygenase CreE-like FAD/NAD(P)-binding" evidence="1">
    <location>
        <begin position="18"/>
        <end position="152"/>
    </location>
</feature>
<dbReference type="InterPro" id="IPR052189">
    <property type="entry name" value="L-asp_N-monooxygenase_NS-form"/>
</dbReference>
<organism evidence="2 3">
    <name type="scientific">Leucobacter iarius</name>
    <dbReference type="NCBI Taxonomy" id="333963"/>
    <lineage>
        <taxon>Bacteria</taxon>
        <taxon>Bacillati</taxon>
        <taxon>Actinomycetota</taxon>
        <taxon>Actinomycetes</taxon>
        <taxon>Micrococcales</taxon>
        <taxon>Microbacteriaceae</taxon>
        <taxon>Leucobacter</taxon>
    </lineage>
</organism>
<reference evidence="2 3" key="1">
    <citation type="journal article" date="2019" name="Int. J. Syst. Evol. Microbiol.">
        <title>The Global Catalogue of Microorganisms (GCM) 10K type strain sequencing project: providing services to taxonomists for standard genome sequencing and annotation.</title>
        <authorList>
            <consortium name="The Broad Institute Genomics Platform"/>
            <consortium name="The Broad Institute Genome Sequencing Center for Infectious Disease"/>
            <person name="Wu L."/>
            <person name="Ma J."/>
        </authorList>
    </citation>
    <scope>NUCLEOTIDE SEQUENCE [LARGE SCALE GENOMIC DNA]</scope>
    <source>
        <strain evidence="2 3">JCM 14736</strain>
    </source>
</reference>
<dbReference type="RefSeq" id="WP_344029020.1">
    <property type="nucleotide sequence ID" value="NZ_BAAAOB010000001.1"/>
</dbReference>
<name>A0ABN2L991_9MICO</name>
<gene>
    <name evidence="2" type="ORF">GCM10009768_05620</name>
</gene>
<dbReference type="SUPFAM" id="SSF51905">
    <property type="entry name" value="FAD/NAD(P)-binding domain"/>
    <property type="match status" value="1"/>
</dbReference>
<accession>A0ABN2L991</accession>
<dbReference type="Pfam" id="PF13454">
    <property type="entry name" value="NAD_binding_9"/>
    <property type="match status" value="1"/>
</dbReference>
<dbReference type="InterPro" id="IPR038732">
    <property type="entry name" value="HpyO/CreE_NAD-binding"/>
</dbReference>
<dbReference type="PANTHER" id="PTHR40254">
    <property type="entry name" value="BLR0577 PROTEIN"/>
    <property type="match status" value="1"/>
</dbReference>
<protein>
    <submittedName>
        <fullName evidence="2">FAD/NAD(P)-binding protein</fullName>
    </submittedName>
</protein>
<dbReference type="Proteomes" id="UP001500851">
    <property type="component" value="Unassembled WGS sequence"/>
</dbReference>
<dbReference type="InterPro" id="IPR036188">
    <property type="entry name" value="FAD/NAD-bd_sf"/>
</dbReference>
<dbReference type="EMBL" id="BAAAOB010000001">
    <property type="protein sequence ID" value="GAA1779607.1"/>
    <property type="molecule type" value="Genomic_DNA"/>
</dbReference>
<keyword evidence="3" id="KW-1185">Reference proteome</keyword>
<comment type="caution">
    <text evidence="2">The sequence shown here is derived from an EMBL/GenBank/DDBJ whole genome shotgun (WGS) entry which is preliminary data.</text>
</comment>
<evidence type="ECO:0000313" key="3">
    <source>
        <dbReference type="Proteomes" id="UP001500851"/>
    </source>
</evidence>